<organism evidence="2 3">
    <name type="scientific">Colletotrichum cuscutae</name>
    <dbReference type="NCBI Taxonomy" id="1209917"/>
    <lineage>
        <taxon>Eukaryota</taxon>
        <taxon>Fungi</taxon>
        <taxon>Dikarya</taxon>
        <taxon>Ascomycota</taxon>
        <taxon>Pezizomycotina</taxon>
        <taxon>Sordariomycetes</taxon>
        <taxon>Hypocreomycetidae</taxon>
        <taxon>Glomerellales</taxon>
        <taxon>Glomerellaceae</taxon>
        <taxon>Colletotrichum</taxon>
        <taxon>Colletotrichum acutatum species complex</taxon>
    </lineage>
</organism>
<evidence type="ECO:0000313" key="3">
    <source>
        <dbReference type="Proteomes" id="UP001239213"/>
    </source>
</evidence>
<evidence type="ECO:0000313" key="2">
    <source>
        <dbReference type="EMBL" id="KAK1452850.1"/>
    </source>
</evidence>
<sequence length="35" mass="3730">MMGCESTSCPGCPGYTHSHDSNNGSIEHTRHGPIE</sequence>
<evidence type="ECO:0000256" key="1">
    <source>
        <dbReference type="SAM" id="MobiDB-lite"/>
    </source>
</evidence>
<dbReference type="Proteomes" id="UP001239213">
    <property type="component" value="Unassembled WGS sequence"/>
</dbReference>
<proteinExistence type="predicted"/>
<protein>
    <submittedName>
        <fullName evidence="2">Uncharacterized protein</fullName>
    </submittedName>
</protein>
<name>A0AAI9UBA2_9PEZI</name>
<feature type="region of interest" description="Disordered" evidence="1">
    <location>
        <begin position="1"/>
        <end position="35"/>
    </location>
</feature>
<gene>
    <name evidence="2" type="ORF">CCUS01_01866</name>
</gene>
<keyword evidence="3" id="KW-1185">Reference proteome</keyword>
<dbReference type="EMBL" id="MPDP01000293">
    <property type="protein sequence ID" value="KAK1452850.1"/>
    <property type="molecule type" value="Genomic_DNA"/>
</dbReference>
<accession>A0AAI9UBA2</accession>
<reference evidence="2" key="1">
    <citation type="submission" date="2016-11" db="EMBL/GenBank/DDBJ databases">
        <title>The genome sequence of Colletotrichum cuscutae.</title>
        <authorList>
            <person name="Baroncelli R."/>
        </authorList>
    </citation>
    <scope>NUCLEOTIDE SEQUENCE</scope>
    <source>
        <strain evidence="2">IMI 304802</strain>
    </source>
</reference>
<comment type="caution">
    <text evidence="2">The sequence shown here is derived from an EMBL/GenBank/DDBJ whole genome shotgun (WGS) entry which is preliminary data.</text>
</comment>
<dbReference type="AlphaFoldDB" id="A0AAI9UBA2"/>